<dbReference type="GO" id="GO:0003700">
    <property type="term" value="F:DNA-binding transcription factor activity"/>
    <property type="evidence" value="ECO:0007669"/>
    <property type="project" value="InterPro"/>
</dbReference>
<dbReference type="GO" id="GO:0060962">
    <property type="term" value="P:regulation of ribosomal protein gene transcription by RNA polymerase II"/>
    <property type="evidence" value="ECO:0007669"/>
    <property type="project" value="InterPro"/>
</dbReference>
<dbReference type="SUPFAM" id="SSF49879">
    <property type="entry name" value="SMAD/FHA domain"/>
    <property type="match status" value="1"/>
</dbReference>
<dbReference type="Gene3D" id="1.10.10.10">
    <property type="entry name" value="Winged helix-like DNA-binding domain superfamily/Winged helix DNA-binding domain"/>
    <property type="match status" value="1"/>
</dbReference>
<dbReference type="Pfam" id="PF00250">
    <property type="entry name" value="Forkhead"/>
    <property type="match status" value="1"/>
</dbReference>
<feature type="compositionally biased region" description="Basic and acidic residues" evidence="4">
    <location>
        <begin position="592"/>
        <end position="601"/>
    </location>
</feature>
<feature type="domain" description="Fork-head" evidence="6">
    <location>
        <begin position="757"/>
        <end position="846"/>
    </location>
</feature>
<dbReference type="EMBL" id="FJUW01000039">
    <property type="protein sequence ID" value="CZT06541.1"/>
    <property type="molecule type" value="Genomic_DNA"/>
</dbReference>
<feature type="compositionally biased region" description="Polar residues" evidence="4">
    <location>
        <begin position="970"/>
        <end position="988"/>
    </location>
</feature>
<feature type="compositionally biased region" description="Polar residues" evidence="4">
    <location>
        <begin position="1035"/>
        <end position="1051"/>
    </location>
</feature>
<feature type="region of interest" description="Disordered" evidence="4">
    <location>
        <begin position="272"/>
        <end position="338"/>
    </location>
</feature>
<feature type="compositionally biased region" description="Basic and acidic residues" evidence="4">
    <location>
        <begin position="746"/>
        <end position="757"/>
    </location>
</feature>
<evidence type="ECO:0000256" key="3">
    <source>
        <dbReference type="PROSITE-ProRule" id="PRU00089"/>
    </source>
</evidence>
<dbReference type="STRING" id="914237.A0A1E1L7L0"/>
<keyword evidence="1 3" id="KW-0238">DNA-binding</keyword>
<dbReference type="SMART" id="SM00339">
    <property type="entry name" value="FH"/>
    <property type="match status" value="1"/>
</dbReference>
<dbReference type="InterPro" id="IPR001766">
    <property type="entry name" value="Fork_head_dom"/>
</dbReference>
<dbReference type="InterPro" id="IPR045178">
    <property type="entry name" value="Fhl1/FHA1"/>
</dbReference>
<feature type="compositionally biased region" description="Pro residues" evidence="4">
    <location>
        <begin position="732"/>
        <end position="741"/>
    </location>
</feature>
<feature type="compositionally biased region" description="Acidic residues" evidence="4">
    <location>
        <begin position="487"/>
        <end position="520"/>
    </location>
</feature>
<feature type="compositionally biased region" description="Polar residues" evidence="4">
    <location>
        <begin position="1139"/>
        <end position="1160"/>
    </location>
</feature>
<feature type="compositionally biased region" description="Low complexity" evidence="4">
    <location>
        <begin position="999"/>
        <end position="1016"/>
    </location>
</feature>
<feature type="region of interest" description="Disordered" evidence="4">
    <location>
        <begin position="1"/>
        <end position="25"/>
    </location>
</feature>
<proteinExistence type="predicted"/>
<feature type="region of interest" description="Disordered" evidence="4">
    <location>
        <begin position="1365"/>
        <end position="1400"/>
    </location>
</feature>
<dbReference type="InParanoid" id="A0A1E1L7L0"/>
<feature type="compositionally biased region" description="Low complexity" evidence="4">
    <location>
        <begin position="1052"/>
        <end position="1070"/>
    </location>
</feature>
<feature type="region of interest" description="Disordered" evidence="4">
    <location>
        <begin position="904"/>
        <end position="933"/>
    </location>
</feature>
<feature type="region of interest" description="Disordered" evidence="4">
    <location>
        <begin position="836"/>
        <end position="856"/>
    </location>
</feature>
<feature type="compositionally biased region" description="Low complexity" evidence="4">
    <location>
        <begin position="1248"/>
        <end position="1264"/>
    </location>
</feature>
<evidence type="ECO:0000256" key="2">
    <source>
        <dbReference type="ARBA" id="ARBA00023242"/>
    </source>
</evidence>
<feature type="compositionally biased region" description="Polar residues" evidence="4">
    <location>
        <begin position="661"/>
        <end position="674"/>
    </location>
</feature>
<feature type="compositionally biased region" description="Polar residues" evidence="4">
    <location>
        <begin position="1077"/>
        <end position="1097"/>
    </location>
</feature>
<feature type="compositionally biased region" description="Acidic residues" evidence="4">
    <location>
        <begin position="528"/>
        <end position="553"/>
    </location>
</feature>
<feature type="region of interest" description="Disordered" evidence="4">
    <location>
        <begin position="956"/>
        <end position="1162"/>
    </location>
</feature>
<feature type="compositionally biased region" description="Polar residues" evidence="4">
    <location>
        <begin position="1017"/>
        <end position="1026"/>
    </location>
</feature>
<feature type="DNA-binding region" description="Fork-head" evidence="3">
    <location>
        <begin position="757"/>
        <end position="846"/>
    </location>
</feature>
<dbReference type="PRINTS" id="PR00053">
    <property type="entry name" value="FORKHEAD"/>
</dbReference>
<organism evidence="7 8">
    <name type="scientific">Rhynchosporium graminicola</name>
    <dbReference type="NCBI Taxonomy" id="2792576"/>
    <lineage>
        <taxon>Eukaryota</taxon>
        <taxon>Fungi</taxon>
        <taxon>Dikarya</taxon>
        <taxon>Ascomycota</taxon>
        <taxon>Pezizomycotina</taxon>
        <taxon>Leotiomycetes</taxon>
        <taxon>Helotiales</taxon>
        <taxon>Ploettnerulaceae</taxon>
        <taxon>Rhynchosporium</taxon>
    </lineage>
</organism>
<keyword evidence="2 3" id="KW-0539">Nucleus</keyword>
<dbReference type="Proteomes" id="UP000178129">
    <property type="component" value="Unassembled WGS sequence"/>
</dbReference>
<feature type="compositionally biased region" description="Polar residues" evidence="4">
    <location>
        <begin position="1295"/>
        <end position="1304"/>
    </location>
</feature>
<dbReference type="InterPro" id="IPR000253">
    <property type="entry name" value="FHA_dom"/>
</dbReference>
<protein>
    <recommendedName>
        <fullName evidence="9">Fork-head domain-containing protein</fullName>
    </recommendedName>
</protein>
<dbReference type="PANTHER" id="PTHR21712">
    <property type="entry name" value="PRE-RRNA-PROCESSING PROTEIN FHL1"/>
    <property type="match status" value="1"/>
</dbReference>
<dbReference type="PROSITE" id="PS50039">
    <property type="entry name" value="FORK_HEAD_3"/>
    <property type="match status" value="1"/>
</dbReference>
<evidence type="ECO:0000259" key="6">
    <source>
        <dbReference type="PROSITE" id="PS50039"/>
    </source>
</evidence>
<dbReference type="InterPro" id="IPR036390">
    <property type="entry name" value="WH_DNA-bd_sf"/>
</dbReference>
<sequence>MAENELPISHESEPAAMTSSVATAPPDNLFQQHYNSINEPTRVAKPEHAIDGAQQGLPVEENIPPLDGTQMGELGVQVAPVDMVVEGAKRLSSSAAEPAIPELDISQAQAQIDALAGDEVLLERMLQHGSFMPELMRGVEYSGPEELHVALPAGIALDGQMPISNGWHGIDQTVSVPIPLLYQNGTHYNQNSAFGSDQQLPAAENRQQTKGYAKLEFPDAPYFITTYEVMIGRDMRAHKSYLRGELGARQVTSSRPPRSIVSQRGGIVRDFLEEDDEEKGIGRKRKRKDRNSDKPHKHMKVSRSSGSSSHNRSRRPSVATLTDDSQHAYSDSERPAAVDVERHLPDPHKRARLYIHPPAAASAGQWKAISRNHLLIRYNFVKNIWEAEIQGINGCFVGGTLYPQYDIFELTNGLKLQIGAIEIYFRLPEDVPCGKTGADLIEAFHANDDDSGEDSQEHNEQIVYTESGKPMSIGFGTDRREGVGLDQESDSDGYGDENVLDEDFESASDDEDDRGIDIDIDQSQMSSDDQDLDEREEDGEEEEDEDIEIDDGVGFDFDSLRPEPEPISRPQTPQPKKRGVGRPPKKGISKRQQKEDARRLAQETSTKKLKNVSQKEPKVSKPPKKPKEPKEPKQPKKSTKLLEVGESDTAKQSIEADTEAETPTQESGNTSNKVASDEKRKVGRPRKHPRPDAPPEPREKRKYTKRKPKEPKDGEPQVEGAAGDDVDKCSSPKPPRSPRSPTPTWDLDKLTAEEKAKPPQNYLKLLFEILTESPRKQMSLPQIYRALLRKHAYYATVKPSGWQSSVRHNLGQNDCFQKVERDGKGWKWAVKEGATYEKEKKKKPSPSPQYPPGHVQPIYPGYGSQYQVYPPQGYPPGSQGYSAPGSMGPLMGPMGYQMHHQMPPNYHPGQQQAPYVGPGGRQAPINGGYQAGYQPPMYSQPPVTLPPALATVNVSYSSPYGPKKPDASSGPPTNQPGPSASQSVTLGIQQGLPPDQPVASTSQTAPSTTAQPASSTGHSGLLTSQPGFGPKEGTHTQTTQALQVESSMNSPASASQQGSTTGQMGQSNSQAGRPASQYPQESGPLSTPVSQPGNQYVRQPHHPNYGQSQQFAQSFTPQQTHPNSQPYQPQPQPQPQTQIAGPSPSQSQTVQLDGMSTTPAPVSEKLATAVQSFRKALSNEMSTRPHGLATLDRAVGKVLGHISVDAPPVYPDENQIVDSLQDMLRRIGIPPPHISASSLSGQTLSTIASTPAPQSQSSQPASHSGTQASASQSHPPARSTGSERSSPAIMRPLFTPNQNRQSGNAIPRPPMNSWGRSNSNGSSAPVRQQTPVGSPAPAANIPNGASTPVPTDEISLVGEAQKELSELVPIDSESERELVVEQLPPSLPAAETKPQAETQS</sequence>
<accession>A0A1E1L7L0</accession>
<feature type="compositionally biased region" description="Basic residues" evidence="4">
    <location>
        <begin position="282"/>
        <end position="301"/>
    </location>
</feature>
<evidence type="ECO:0000313" key="7">
    <source>
        <dbReference type="EMBL" id="CZT06541.1"/>
    </source>
</evidence>
<feature type="compositionally biased region" description="Polar residues" evidence="4">
    <location>
        <begin position="1105"/>
        <end position="1124"/>
    </location>
</feature>
<evidence type="ECO:0000259" key="5">
    <source>
        <dbReference type="PROSITE" id="PS50006"/>
    </source>
</evidence>
<gene>
    <name evidence="7" type="ORF">RCO7_04307</name>
</gene>
<feature type="compositionally biased region" description="Low complexity" evidence="4">
    <location>
        <begin position="1312"/>
        <end position="1323"/>
    </location>
</feature>
<keyword evidence="8" id="KW-1185">Reference proteome</keyword>
<reference evidence="8" key="1">
    <citation type="submission" date="2016-03" db="EMBL/GenBank/DDBJ databases">
        <authorList>
            <person name="Ploux O."/>
        </authorList>
    </citation>
    <scope>NUCLEOTIDE SEQUENCE [LARGE SCALE GENOMIC DNA]</scope>
    <source>
        <strain evidence="8">UK7</strain>
    </source>
</reference>
<evidence type="ECO:0000313" key="8">
    <source>
        <dbReference type="Proteomes" id="UP000178129"/>
    </source>
</evidence>
<feature type="domain" description="FHA" evidence="5">
    <location>
        <begin position="367"/>
        <end position="402"/>
    </location>
</feature>
<feature type="compositionally biased region" description="Basic and acidic residues" evidence="4">
    <location>
        <begin position="613"/>
        <end position="634"/>
    </location>
</feature>
<dbReference type="PROSITE" id="PS00658">
    <property type="entry name" value="FORK_HEAD_2"/>
    <property type="match status" value="1"/>
</dbReference>
<feature type="region of interest" description="Disordered" evidence="4">
    <location>
        <begin position="446"/>
        <end position="758"/>
    </location>
</feature>
<evidence type="ECO:0000256" key="1">
    <source>
        <dbReference type="ARBA" id="ARBA00023125"/>
    </source>
</evidence>
<feature type="compositionally biased region" description="Basic and acidic residues" evidence="4">
    <location>
        <begin position="690"/>
        <end position="699"/>
    </location>
</feature>
<dbReference type="GO" id="GO:0005634">
    <property type="term" value="C:nucleus"/>
    <property type="evidence" value="ECO:0007669"/>
    <property type="project" value="UniProtKB-SubCell"/>
</dbReference>
<name>A0A1E1L7L0_9HELO</name>
<dbReference type="InterPro" id="IPR030456">
    <property type="entry name" value="TF_fork_head_CS_2"/>
</dbReference>
<feature type="region of interest" description="Disordered" evidence="4">
    <location>
        <begin position="1246"/>
        <end position="1352"/>
    </location>
</feature>
<comment type="caution">
    <text evidence="7">The sequence shown here is derived from an EMBL/GenBank/DDBJ whole genome shotgun (WGS) entry which is preliminary data.</text>
</comment>
<dbReference type="SUPFAM" id="SSF46785">
    <property type="entry name" value="Winged helix' DNA-binding domain"/>
    <property type="match status" value="1"/>
</dbReference>
<evidence type="ECO:0000256" key="4">
    <source>
        <dbReference type="SAM" id="MobiDB-lite"/>
    </source>
</evidence>
<comment type="subcellular location">
    <subcellularLocation>
        <location evidence="3">Nucleus</location>
    </subcellularLocation>
</comment>
<feature type="compositionally biased region" description="Basic residues" evidence="4">
    <location>
        <begin position="700"/>
        <end position="709"/>
    </location>
</feature>
<dbReference type="InterPro" id="IPR036388">
    <property type="entry name" value="WH-like_DNA-bd_sf"/>
</dbReference>
<dbReference type="PANTHER" id="PTHR21712:SF29">
    <property type="entry name" value="PRE-RRNA-PROCESSING PROTEIN FHL1"/>
    <property type="match status" value="1"/>
</dbReference>
<dbReference type="InterPro" id="IPR008984">
    <property type="entry name" value="SMAD_FHA_dom_sf"/>
</dbReference>
<feature type="compositionally biased region" description="Basic and acidic residues" evidence="4">
    <location>
        <begin position="324"/>
        <end position="338"/>
    </location>
</feature>
<feature type="compositionally biased region" description="Polar residues" evidence="4">
    <location>
        <begin position="1265"/>
        <end position="1285"/>
    </location>
</feature>
<feature type="compositionally biased region" description="Basic residues" evidence="4">
    <location>
        <begin position="575"/>
        <end position="591"/>
    </location>
</feature>
<dbReference type="PROSITE" id="PS50006">
    <property type="entry name" value="FHA_DOMAIN"/>
    <property type="match status" value="1"/>
</dbReference>
<dbReference type="GO" id="GO:0043565">
    <property type="term" value="F:sequence-specific DNA binding"/>
    <property type="evidence" value="ECO:0007669"/>
    <property type="project" value="InterPro"/>
</dbReference>
<dbReference type="CDD" id="cd00059">
    <property type="entry name" value="FH_FOX"/>
    <property type="match status" value="1"/>
</dbReference>
<evidence type="ECO:0008006" key="9">
    <source>
        <dbReference type="Google" id="ProtNLM"/>
    </source>
</evidence>